<sequence>MATEGGTKRQANSHWEGGGNTACRKGSRTGGRLVTGEEVPGYPGRGGSPSRVGGGKHSGDEGAQFTSQVVGPKEEVER</sequence>
<evidence type="ECO:0000313" key="2">
    <source>
        <dbReference type="EMBL" id="KAG8170363.1"/>
    </source>
</evidence>
<gene>
    <name evidence="2" type="ORF">JTE90_021020</name>
</gene>
<reference evidence="2 3" key="1">
    <citation type="journal article" date="2022" name="Nat. Ecol. Evol.">
        <title>A masculinizing supergene underlies an exaggerated male reproductive morph in a spider.</title>
        <authorList>
            <person name="Hendrickx F."/>
            <person name="De Corte Z."/>
            <person name="Sonet G."/>
            <person name="Van Belleghem S.M."/>
            <person name="Kostlbacher S."/>
            <person name="Vangestel C."/>
        </authorList>
    </citation>
    <scope>NUCLEOTIDE SEQUENCE [LARGE SCALE GENOMIC DNA]</scope>
    <source>
        <strain evidence="2">W744_W776</strain>
    </source>
</reference>
<keyword evidence="3" id="KW-1185">Reference proteome</keyword>
<evidence type="ECO:0000313" key="3">
    <source>
        <dbReference type="Proteomes" id="UP000827092"/>
    </source>
</evidence>
<proteinExistence type="predicted"/>
<accession>A0AAV6TEY8</accession>
<comment type="caution">
    <text evidence="2">The sequence shown here is derived from an EMBL/GenBank/DDBJ whole genome shotgun (WGS) entry which is preliminary data.</text>
</comment>
<organism evidence="2 3">
    <name type="scientific">Oedothorax gibbosus</name>
    <dbReference type="NCBI Taxonomy" id="931172"/>
    <lineage>
        <taxon>Eukaryota</taxon>
        <taxon>Metazoa</taxon>
        <taxon>Ecdysozoa</taxon>
        <taxon>Arthropoda</taxon>
        <taxon>Chelicerata</taxon>
        <taxon>Arachnida</taxon>
        <taxon>Araneae</taxon>
        <taxon>Araneomorphae</taxon>
        <taxon>Entelegynae</taxon>
        <taxon>Araneoidea</taxon>
        <taxon>Linyphiidae</taxon>
        <taxon>Erigoninae</taxon>
        <taxon>Oedothorax</taxon>
    </lineage>
</organism>
<dbReference type="Proteomes" id="UP000827092">
    <property type="component" value="Unassembled WGS sequence"/>
</dbReference>
<dbReference type="EMBL" id="JAFNEN010005606">
    <property type="protein sequence ID" value="KAG8170363.1"/>
    <property type="molecule type" value="Genomic_DNA"/>
</dbReference>
<feature type="compositionally biased region" description="Gly residues" evidence="1">
    <location>
        <begin position="43"/>
        <end position="56"/>
    </location>
</feature>
<feature type="region of interest" description="Disordered" evidence="1">
    <location>
        <begin position="1"/>
        <end position="78"/>
    </location>
</feature>
<evidence type="ECO:0000256" key="1">
    <source>
        <dbReference type="SAM" id="MobiDB-lite"/>
    </source>
</evidence>
<protein>
    <submittedName>
        <fullName evidence="2">Uncharacterized protein</fullName>
    </submittedName>
</protein>
<name>A0AAV6TEY8_9ARAC</name>
<dbReference type="AlphaFoldDB" id="A0AAV6TEY8"/>